<dbReference type="EC" id="2.3.1.-" evidence="5"/>
<dbReference type="Pfam" id="PF12838">
    <property type="entry name" value="Fer4_7"/>
    <property type="match status" value="1"/>
</dbReference>
<dbReference type="PANTHER" id="PTHR43193:SF2">
    <property type="entry name" value="POLYFERREDOXIN PROTEIN FWDF"/>
    <property type="match status" value="1"/>
</dbReference>
<dbReference type="RefSeq" id="WP_055167317.1">
    <property type="nucleotide sequence ID" value="NZ_CYXX01000001.1"/>
</dbReference>
<evidence type="ECO:0000256" key="1">
    <source>
        <dbReference type="ARBA" id="ARBA00022723"/>
    </source>
</evidence>
<dbReference type="PROSITE" id="PS00198">
    <property type="entry name" value="4FE4S_FER_1"/>
    <property type="match status" value="1"/>
</dbReference>
<keyword evidence="5" id="KW-0808">Transferase</keyword>
<protein>
    <submittedName>
        <fullName evidence="5">Putative acetyltransferase SACOL2570</fullName>
        <ecNumber evidence="5">2.3.1.-</ecNumber>
    </submittedName>
</protein>
<evidence type="ECO:0000256" key="3">
    <source>
        <dbReference type="ARBA" id="ARBA00023014"/>
    </source>
</evidence>
<dbReference type="CDD" id="cd04647">
    <property type="entry name" value="LbH_MAT_like"/>
    <property type="match status" value="1"/>
</dbReference>
<dbReference type="PANTHER" id="PTHR43193">
    <property type="match status" value="1"/>
</dbReference>
<dbReference type="InterPro" id="IPR017896">
    <property type="entry name" value="4Fe4S_Fe-S-bd"/>
</dbReference>
<dbReference type="AlphaFoldDB" id="A0A173R237"/>
<keyword evidence="3" id="KW-0411">Iron-sulfur</keyword>
<dbReference type="InterPro" id="IPR017900">
    <property type="entry name" value="4Fe4S_Fe_S_CS"/>
</dbReference>
<sequence>MNKYDVGIVGWWYNLNYGGVLTYYSLYKCIEKMGLNPLMIQRSSSDIINATETVPIRFSKKHYNISESYPYDKMVELNKICDKFIVGSDQLWNPNLMKYSGKQYFLSFVDKKNKKVSYATSLGDTMNCDSEFIKKYKVYLDRFDSISVRENYAVDVLKEYMNVNADCVCDPIFLNGVGIFDELTSDSVLKLPESNNYVLNFLLDPNEQKINGCRFVREKLGIEEKINFTNLQNVENNVRGFMGEDVQVNAEIEDLLKAYKNASFIVTDSFHGTCLALLFNKPFVSFANKKRGEKRFISLLEGYGLDDRLLFNIDNVYNTESLFTPIDYERINNIIDEKRKVGAVWLENALDIKYKTVANSNILCTGCSACQAICPTKAIKMQKNDEGFLVPVVDYDKCKNCGLCLKKCIVKNPTYDNKSTPNCYSLMADTELRMKSSSGGAFSVFAEYIIDQGGFVCGAAYTEKFEVKHIIINKKEELSKLRGSKYMQSEIGNIYFEIKKLLENNELVLFTGMPCQIAGIQAYLGKKYNNLYTVDLLCHGMTSSTVFEKYRKDVLANKEIERLEFKAKEPWGWHAGVNAYFKDGSKYSQPLEKDPFFIAYLRSISKNTACGECPSSSLPRQGDITIGDFWGIHKCDPEMFDNKGTSVVLVNNEKGQQLFELAHKNTVKVKEEKLSDAIKGNQPIKRPFKMHKYRDAFFKHMNEISFERLTDGCKNNTLAEKQMEQLRQVLSENEFYLYYLAKTTAENANGRKIVTWTSIPIFDKILRESFNLDVAFSVAENPNIINGTSIKDIKSLNGCKQEYYIVLIHPVYAANRYQMLEEMGYLPIEDFICRSPRPIVIENYDTRVHYEDEYGNTIEGFGSIIGKVIFRGCNNHIYIGENVRRCENLTLDLVANSYIKIEDECVFNDKVLVEVKGILGHSKLIVGNACRLSNGFFRIYNNRLGSYVEIGKECTFERNLEIHANSGKKIIIGDDCMISHDVEFWAGDGHSIFDVVTGENINAARDGNNNNDKIVIGNHVWIAKGSFIMHGTNIGTGSVIGARSVVKKQFPNNCSIAGNPAKVVRRDIAWAREQVASDMYKACGEENIQMTE</sequence>
<dbReference type="PROSITE" id="PS51379">
    <property type="entry name" value="4FE4S_FER_2"/>
    <property type="match status" value="2"/>
</dbReference>
<evidence type="ECO:0000256" key="2">
    <source>
        <dbReference type="ARBA" id="ARBA00023004"/>
    </source>
</evidence>
<dbReference type="Pfam" id="PF04432">
    <property type="entry name" value="FrhB_FdhB_C"/>
    <property type="match status" value="1"/>
</dbReference>
<gene>
    <name evidence="5" type="ORF">ERS852444_00165</name>
</gene>
<dbReference type="EMBL" id="CYXX01000001">
    <property type="protein sequence ID" value="CUM71963.1"/>
    <property type="molecule type" value="Genomic_DNA"/>
</dbReference>
<dbReference type="Gene3D" id="2.160.10.10">
    <property type="entry name" value="Hexapeptide repeat proteins"/>
    <property type="match status" value="1"/>
</dbReference>
<dbReference type="Pfam" id="PF04230">
    <property type="entry name" value="PS_pyruv_trans"/>
    <property type="match status" value="1"/>
</dbReference>
<dbReference type="InterPro" id="IPR001451">
    <property type="entry name" value="Hexapep"/>
</dbReference>
<keyword evidence="1" id="KW-0479">Metal-binding</keyword>
<organism evidence="5 6">
    <name type="scientific">Roseburia inulinivorans</name>
    <dbReference type="NCBI Taxonomy" id="360807"/>
    <lineage>
        <taxon>Bacteria</taxon>
        <taxon>Bacillati</taxon>
        <taxon>Bacillota</taxon>
        <taxon>Clostridia</taxon>
        <taxon>Lachnospirales</taxon>
        <taxon>Lachnospiraceae</taxon>
        <taxon>Roseburia</taxon>
    </lineage>
</organism>
<dbReference type="Gene3D" id="3.30.70.20">
    <property type="match status" value="1"/>
</dbReference>
<dbReference type="InterPro" id="IPR052977">
    <property type="entry name" value="Polyferredoxin-like_ET"/>
</dbReference>
<feature type="domain" description="4Fe-4S ferredoxin-type" evidence="4">
    <location>
        <begin position="354"/>
        <end position="384"/>
    </location>
</feature>
<keyword evidence="5" id="KW-0012">Acyltransferase</keyword>
<dbReference type="InterPro" id="IPR007525">
    <property type="entry name" value="FrhB_FdhB_C"/>
</dbReference>
<dbReference type="Proteomes" id="UP000095453">
    <property type="component" value="Unassembled WGS sequence"/>
</dbReference>
<dbReference type="GO" id="GO:0046872">
    <property type="term" value="F:metal ion binding"/>
    <property type="evidence" value="ECO:0007669"/>
    <property type="project" value="UniProtKB-KW"/>
</dbReference>
<evidence type="ECO:0000259" key="4">
    <source>
        <dbReference type="PROSITE" id="PS51379"/>
    </source>
</evidence>
<name>A0A173R237_9FIRM</name>
<dbReference type="InterPro" id="IPR007345">
    <property type="entry name" value="Polysacch_pyruvyl_Trfase"/>
</dbReference>
<reference evidence="5 6" key="1">
    <citation type="submission" date="2015-09" db="EMBL/GenBank/DDBJ databases">
        <authorList>
            <consortium name="Pathogen Informatics"/>
        </authorList>
    </citation>
    <scope>NUCLEOTIDE SEQUENCE [LARGE SCALE GENOMIC DNA]</scope>
    <source>
        <strain evidence="5 6">2789STDY5608887</strain>
    </source>
</reference>
<dbReference type="SUPFAM" id="SSF54862">
    <property type="entry name" value="4Fe-4S ferredoxins"/>
    <property type="match status" value="1"/>
</dbReference>
<feature type="domain" description="4Fe-4S ferredoxin-type" evidence="4">
    <location>
        <begin position="389"/>
        <end position="418"/>
    </location>
</feature>
<dbReference type="Pfam" id="PF00132">
    <property type="entry name" value="Hexapep"/>
    <property type="match status" value="1"/>
</dbReference>
<evidence type="ECO:0000313" key="5">
    <source>
        <dbReference type="EMBL" id="CUM71963.1"/>
    </source>
</evidence>
<dbReference type="InterPro" id="IPR011004">
    <property type="entry name" value="Trimer_LpxA-like_sf"/>
</dbReference>
<dbReference type="SUPFAM" id="SSF51161">
    <property type="entry name" value="Trimeric LpxA-like enzymes"/>
    <property type="match status" value="1"/>
</dbReference>
<dbReference type="GO" id="GO:0016746">
    <property type="term" value="F:acyltransferase activity"/>
    <property type="evidence" value="ECO:0007669"/>
    <property type="project" value="UniProtKB-KW"/>
</dbReference>
<keyword evidence="2" id="KW-0408">Iron</keyword>
<proteinExistence type="predicted"/>
<accession>A0A173R237</accession>
<evidence type="ECO:0000313" key="6">
    <source>
        <dbReference type="Proteomes" id="UP000095453"/>
    </source>
</evidence>
<dbReference type="GO" id="GO:0051536">
    <property type="term" value="F:iron-sulfur cluster binding"/>
    <property type="evidence" value="ECO:0007669"/>
    <property type="project" value="UniProtKB-KW"/>
</dbReference>